<proteinExistence type="predicted"/>
<evidence type="ECO:0000313" key="2">
    <source>
        <dbReference type="Proteomes" id="UP000010802"/>
    </source>
</evidence>
<dbReference type="Proteomes" id="UP000010802">
    <property type="component" value="Chromosome"/>
</dbReference>
<dbReference type="HOGENOM" id="CLU_3259024_0_0_9"/>
<sequence>MRKIMITIALVLAFMASCILFNINYEYEGKIFSLRIRTQKKR</sequence>
<name>F4LX49_TEPAE</name>
<organism evidence="1 2">
    <name type="scientific">Tepidanaerobacter acetatoxydans (strain DSM 21804 / JCM 16047 / Re1)</name>
    <dbReference type="NCBI Taxonomy" id="1209989"/>
    <lineage>
        <taxon>Bacteria</taxon>
        <taxon>Bacillati</taxon>
        <taxon>Bacillota</taxon>
        <taxon>Clostridia</taxon>
        <taxon>Thermosediminibacterales</taxon>
        <taxon>Tepidanaerobacteraceae</taxon>
        <taxon>Tepidanaerobacter</taxon>
    </lineage>
</organism>
<dbReference type="PROSITE" id="PS51257">
    <property type="entry name" value="PROKAR_LIPOPROTEIN"/>
    <property type="match status" value="1"/>
</dbReference>
<dbReference type="KEGG" id="tae:TepiRe1_1850"/>
<accession>L0S076</accession>
<protein>
    <recommendedName>
        <fullName evidence="3">Lipoprotein</fullName>
    </recommendedName>
</protein>
<dbReference type="PATRIC" id="fig|1209989.3.peg.2132"/>
<evidence type="ECO:0008006" key="3">
    <source>
        <dbReference type="Google" id="ProtNLM"/>
    </source>
</evidence>
<reference evidence="2" key="1">
    <citation type="journal article" date="2013" name="Genome Announc.">
        <title>First genome sequence of a syntrophic acetate-oxidizing bacterium, Tepidanaerobacter acetatoxydans strain Re1.</title>
        <authorList>
            <person name="Manzoor S."/>
            <person name="Bongcam-Rudloff E."/>
            <person name="Schnurer A."/>
            <person name="Muller B."/>
        </authorList>
    </citation>
    <scope>NUCLEOTIDE SEQUENCE [LARGE SCALE GENOMIC DNA]</scope>
    <source>
        <strain evidence="2">Re1</strain>
    </source>
</reference>
<evidence type="ECO:0000313" key="1">
    <source>
        <dbReference type="EMBL" id="CCP26650.1"/>
    </source>
</evidence>
<dbReference type="KEGG" id="tep:TepRe1_1714"/>
<accession>F4LX49</accession>
<gene>
    <name evidence="1" type="ordered locus">TEPIRE1_1850</name>
</gene>
<dbReference type="EMBL" id="HF563609">
    <property type="protein sequence ID" value="CCP26650.1"/>
    <property type="molecule type" value="Genomic_DNA"/>
</dbReference>
<keyword evidence="2" id="KW-1185">Reference proteome</keyword>
<dbReference type="AlphaFoldDB" id="F4LX49"/>